<organism evidence="1 2">
    <name type="scientific">Pleurodeles waltl</name>
    <name type="common">Iberian ribbed newt</name>
    <dbReference type="NCBI Taxonomy" id="8319"/>
    <lineage>
        <taxon>Eukaryota</taxon>
        <taxon>Metazoa</taxon>
        <taxon>Chordata</taxon>
        <taxon>Craniata</taxon>
        <taxon>Vertebrata</taxon>
        <taxon>Euteleostomi</taxon>
        <taxon>Amphibia</taxon>
        <taxon>Batrachia</taxon>
        <taxon>Caudata</taxon>
        <taxon>Salamandroidea</taxon>
        <taxon>Salamandridae</taxon>
        <taxon>Pleurodelinae</taxon>
        <taxon>Pleurodeles</taxon>
    </lineage>
</organism>
<reference evidence="1" key="1">
    <citation type="journal article" date="2022" name="bioRxiv">
        <title>Sequencing and chromosome-scale assembly of the giantPleurodeles waltlgenome.</title>
        <authorList>
            <person name="Brown T."/>
            <person name="Elewa A."/>
            <person name="Iarovenko S."/>
            <person name="Subramanian E."/>
            <person name="Araus A.J."/>
            <person name="Petzold A."/>
            <person name="Susuki M."/>
            <person name="Suzuki K.-i.T."/>
            <person name="Hayashi T."/>
            <person name="Toyoda A."/>
            <person name="Oliveira C."/>
            <person name="Osipova E."/>
            <person name="Leigh N.D."/>
            <person name="Simon A."/>
            <person name="Yun M.H."/>
        </authorList>
    </citation>
    <scope>NUCLEOTIDE SEQUENCE</scope>
    <source>
        <strain evidence="1">20211129_DDA</strain>
        <tissue evidence="1">Liver</tissue>
    </source>
</reference>
<sequence>MLDRVRERSSAEARGTRIGRPWRVLPLKPGWPLLGLGLVVEPGFEEGAAEKSERLAPGLPVEGPGLVGVGPLVRSTVDPQ</sequence>
<name>A0AAV7QSL6_PLEWA</name>
<gene>
    <name evidence="1" type="ORF">NDU88_009812</name>
</gene>
<comment type="caution">
    <text evidence="1">The sequence shown here is derived from an EMBL/GenBank/DDBJ whole genome shotgun (WGS) entry which is preliminary data.</text>
</comment>
<proteinExistence type="predicted"/>
<accession>A0AAV7QSL6</accession>
<dbReference type="EMBL" id="JANPWB010000010">
    <property type="protein sequence ID" value="KAJ1143504.1"/>
    <property type="molecule type" value="Genomic_DNA"/>
</dbReference>
<dbReference type="AlphaFoldDB" id="A0AAV7QSL6"/>
<protein>
    <submittedName>
        <fullName evidence="1">Uncharacterized protein</fullName>
    </submittedName>
</protein>
<evidence type="ECO:0000313" key="2">
    <source>
        <dbReference type="Proteomes" id="UP001066276"/>
    </source>
</evidence>
<evidence type="ECO:0000313" key="1">
    <source>
        <dbReference type="EMBL" id="KAJ1143504.1"/>
    </source>
</evidence>
<dbReference type="Proteomes" id="UP001066276">
    <property type="component" value="Chromosome 6"/>
</dbReference>
<keyword evidence="2" id="KW-1185">Reference proteome</keyword>